<organism evidence="1 2">
    <name type="scientific">Frigoriglobus tundricola</name>
    <dbReference type="NCBI Taxonomy" id="2774151"/>
    <lineage>
        <taxon>Bacteria</taxon>
        <taxon>Pseudomonadati</taxon>
        <taxon>Planctomycetota</taxon>
        <taxon>Planctomycetia</taxon>
        <taxon>Gemmatales</taxon>
        <taxon>Gemmataceae</taxon>
        <taxon>Frigoriglobus</taxon>
    </lineage>
</organism>
<dbReference type="KEGG" id="ftj:FTUN_6034"/>
<dbReference type="EMBL" id="CP053452">
    <property type="protein sequence ID" value="QJW98444.1"/>
    <property type="molecule type" value="Genomic_DNA"/>
</dbReference>
<dbReference type="AlphaFoldDB" id="A0A6M5YY50"/>
<sequence length="51" mass="5734">MQGPAPFQALNRRVVELGSWGYHLVRCRDLFAHSFGARSFASAQKDVNEGR</sequence>
<evidence type="ECO:0000313" key="1">
    <source>
        <dbReference type="EMBL" id="QJW98444.1"/>
    </source>
</evidence>
<keyword evidence="2" id="KW-1185">Reference proteome</keyword>
<dbReference type="Proteomes" id="UP000503447">
    <property type="component" value="Chromosome"/>
</dbReference>
<gene>
    <name evidence="1" type="ORF">FTUN_6034</name>
</gene>
<evidence type="ECO:0000313" key="2">
    <source>
        <dbReference type="Proteomes" id="UP000503447"/>
    </source>
</evidence>
<proteinExistence type="predicted"/>
<name>A0A6M5YY50_9BACT</name>
<reference evidence="2" key="1">
    <citation type="submission" date="2020-05" db="EMBL/GenBank/DDBJ databases">
        <title>Frigoriglobus tundricola gen. nov., sp. nov., a psychrotolerant cellulolytic planctomycete of the family Gemmataceae with two divergent copies of 16S rRNA gene.</title>
        <authorList>
            <person name="Kulichevskaya I.S."/>
            <person name="Ivanova A.A."/>
            <person name="Naumoff D.G."/>
            <person name="Beletsky A.V."/>
            <person name="Rijpstra W.I.C."/>
            <person name="Sinninghe Damste J.S."/>
            <person name="Mardanov A.V."/>
            <person name="Ravin N.V."/>
            <person name="Dedysh S.N."/>
        </authorList>
    </citation>
    <scope>NUCLEOTIDE SEQUENCE [LARGE SCALE GENOMIC DNA]</scope>
    <source>
        <strain evidence="2">PL17</strain>
    </source>
</reference>
<protein>
    <submittedName>
        <fullName evidence="1">Uncharacterized protein</fullName>
    </submittedName>
</protein>
<accession>A0A6M5YY50</accession>